<protein>
    <submittedName>
        <fullName evidence="1">Uncharacterized protein</fullName>
    </submittedName>
</protein>
<organism evidence="1 2">
    <name type="scientific">Dendrobium nobile</name>
    <name type="common">Orchid</name>
    <dbReference type="NCBI Taxonomy" id="94219"/>
    <lineage>
        <taxon>Eukaryota</taxon>
        <taxon>Viridiplantae</taxon>
        <taxon>Streptophyta</taxon>
        <taxon>Embryophyta</taxon>
        <taxon>Tracheophyta</taxon>
        <taxon>Spermatophyta</taxon>
        <taxon>Magnoliopsida</taxon>
        <taxon>Liliopsida</taxon>
        <taxon>Asparagales</taxon>
        <taxon>Orchidaceae</taxon>
        <taxon>Epidendroideae</taxon>
        <taxon>Malaxideae</taxon>
        <taxon>Dendrobiinae</taxon>
        <taxon>Dendrobium</taxon>
    </lineage>
</organism>
<proteinExistence type="predicted"/>
<evidence type="ECO:0000313" key="1">
    <source>
        <dbReference type="EMBL" id="KAI0524817.1"/>
    </source>
</evidence>
<name>A0A8T3C550_DENNO</name>
<reference evidence="1" key="1">
    <citation type="journal article" date="2022" name="Front. Genet.">
        <title>Chromosome-Scale Assembly of the Dendrobium nobile Genome Provides Insights Into the Molecular Mechanism of the Biosynthesis of the Medicinal Active Ingredient of Dendrobium.</title>
        <authorList>
            <person name="Xu Q."/>
            <person name="Niu S.-C."/>
            <person name="Li K.-L."/>
            <person name="Zheng P.-J."/>
            <person name="Zhang X.-J."/>
            <person name="Jia Y."/>
            <person name="Liu Y."/>
            <person name="Niu Y.-X."/>
            <person name="Yu L.-H."/>
            <person name="Chen D.-F."/>
            <person name="Zhang G.-Q."/>
        </authorList>
    </citation>
    <scope>NUCLEOTIDE SEQUENCE</scope>
    <source>
        <tissue evidence="1">Leaf</tissue>
    </source>
</reference>
<gene>
    <name evidence="1" type="ORF">KFK09_004205</name>
</gene>
<sequence>MMKPTHDYACVWCCYACSHVGLGGAGWIGPGLCSAEEKIGRGGRNSCGPHDGLNAIFGGKDLNVRAD</sequence>
<evidence type="ECO:0000313" key="2">
    <source>
        <dbReference type="Proteomes" id="UP000829196"/>
    </source>
</evidence>
<keyword evidence="2" id="KW-1185">Reference proteome</keyword>
<comment type="caution">
    <text evidence="1">The sequence shown here is derived from an EMBL/GenBank/DDBJ whole genome shotgun (WGS) entry which is preliminary data.</text>
</comment>
<dbReference type="EMBL" id="JAGYWB010000004">
    <property type="protein sequence ID" value="KAI0524817.1"/>
    <property type="molecule type" value="Genomic_DNA"/>
</dbReference>
<dbReference type="Proteomes" id="UP000829196">
    <property type="component" value="Unassembled WGS sequence"/>
</dbReference>
<accession>A0A8T3C550</accession>
<dbReference type="AlphaFoldDB" id="A0A8T3C550"/>